<feature type="transmembrane region" description="Helical" evidence="1">
    <location>
        <begin position="18"/>
        <end position="36"/>
    </location>
</feature>
<dbReference type="STRING" id="1095630.A0A2J6TXE2"/>
<dbReference type="OrthoDB" id="3562016at2759"/>
<dbReference type="AlphaFoldDB" id="A0A2J6TXE2"/>
<organism evidence="2 3">
    <name type="scientific">Hyaloscypha bicolor E</name>
    <dbReference type="NCBI Taxonomy" id="1095630"/>
    <lineage>
        <taxon>Eukaryota</taxon>
        <taxon>Fungi</taxon>
        <taxon>Dikarya</taxon>
        <taxon>Ascomycota</taxon>
        <taxon>Pezizomycotina</taxon>
        <taxon>Leotiomycetes</taxon>
        <taxon>Helotiales</taxon>
        <taxon>Hyaloscyphaceae</taxon>
        <taxon>Hyaloscypha</taxon>
        <taxon>Hyaloscypha bicolor</taxon>
    </lineage>
</organism>
<sequence>QIKNTTRELRFVKLVKKFLYLIIFINALFINNRNFFSQIGYILRVTRSILASELYNMAYSFNIGALVKSIINRILEIELLLVVYTDLKLLYEYFIKLETIREKHLIINIIYFY</sequence>
<feature type="non-terminal residue" evidence="2">
    <location>
        <position position="1"/>
    </location>
</feature>
<keyword evidence="1" id="KW-0472">Membrane</keyword>
<dbReference type="RefSeq" id="XP_024744610.1">
    <property type="nucleotide sequence ID" value="XM_024873639.1"/>
</dbReference>
<keyword evidence="1" id="KW-1133">Transmembrane helix</keyword>
<name>A0A2J6TXE2_9HELO</name>
<gene>
    <name evidence="2" type="ORF">K444DRAFT_515980</name>
</gene>
<evidence type="ECO:0000313" key="2">
    <source>
        <dbReference type="EMBL" id="PMD67706.1"/>
    </source>
</evidence>
<accession>A0A2J6TXE2</accession>
<evidence type="ECO:0000256" key="1">
    <source>
        <dbReference type="SAM" id="Phobius"/>
    </source>
</evidence>
<keyword evidence="3" id="KW-1185">Reference proteome</keyword>
<evidence type="ECO:0000313" key="3">
    <source>
        <dbReference type="Proteomes" id="UP000235371"/>
    </source>
</evidence>
<reference evidence="2 3" key="1">
    <citation type="submission" date="2016-04" db="EMBL/GenBank/DDBJ databases">
        <title>A degradative enzymes factory behind the ericoid mycorrhizal symbiosis.</title>
        <authorList>
            <consortium name="DOE Joint Genome Institute"/>
            <person name="Martino E."/>
            <person name="Morin E."/>
            <person name="Grelet G."/>
            <person name="Kuo A."/>
            <person name="Kohler A."/>
            <person name="Daghino S."/>
            <person name="Barry K."/>
            <person name="Choi C."/>
            <person name="Cichocki N."/>
            <person name="Clum A."/>
            <person name="Copeland A."/>
            <person name="Hainaut M."/>
            <person name="Haridas S."/>
            <person name="Labutti K."/>
            <person name="Lindquist E."/>
            <person name="Lipzen A."/>
            <person name="Khouja H.-R."/>
            <person name="Murat C."/>
            <person name="Ohm R."/>
            <person name="Olson A."/>
            <person name="Spatafora J."/>
            <person name="Veneault-Fourrey C."/>
            <person name="Henrissat B."/>
            <person name="Grigoriev I."/>
            <person name="Martin F."/>
            <person name="Perotto S."/>
        </authorList>
    </citation>
    <scope>NUCLEOTIDE SEQUENCE [LARGE SCALE GENOMIC DNA]</scope>
    <source>
        <strain evidence="2 3">E</strain>
    </source>
</reference>
<keyword evidence="1" id="KW-0812">Transmembrane</keyword>
<dbReference type="InParanoid" id="A0A2J6TXE2"/>
<protein>
    <submittedName>
        <fullName evidence="2">Uncharacterized protein</fullName>
    </submittedName>
</protein>
<proteinExistence type="predicted"/>
<dbReference type="EMBL" id="KZ613740">
    <property type="protein sequence ID" value="PMD67706.1"/>
    <property type="molecule type" value="Genomic_DNA"/>
</dbReference>
<dbReference type="GeneID" id="36581719"/>
<dbReference type="Proteomes" id="UP000235371">
    <property type="component" value="Unassembled WGS sequence"/>
</dbReference>